<dbReference type="SUPFAM" id="SSF50814">
    <property type="entry name" value="Lipocalins"/>
    <property type="match status" value="1"/>
</dbReference>
<evidence type="ECO:0000313" key="3">
    <source>
        <dbReference type="Proteomes" id="UP001152759"/>
    </source>
</evidence>
<protein>
    <submittedName>
        <fullName evidence="2">Uncharacterized protein</fullName>
    </submittedName>
</protein>
<keyword evidence="3" id="KW-1185">Reference proteome</keyword>
<proteinExistence type="predicted"/>
<dbReference type="Gene3D" id="2.40.128.20">
    <property type="match status" value="1"/>
</dbReference>
<dbReference type="EMBL" id="OU963864">
    <property type="protein sequence ID" value="CAH0387216.1"/>
    <property type="molecule type" value="Genomic_DNA"/>
</dbReference>
<gene>
    <name evidence="2" type="ORF">BEMITA_LOCUS6257</name>
</gene>
<dbReference type="AlphaFoldDB" id="A0A9P0AA30"/>
<feature type="signal peptide" evidence="1">
    <location>
        <begin position="1"/>
        <end position="25"/>
    </location>
</feature>
<keyword evidence="1" id="KW-0732">Signal</keyword>
<organism evidence="2 3">
    <name type="scientific">Bemisia tabaci</name>
    <name type="common">Sweetpotato whitefly</name>
    <name type="synonym">Aleurodes tabaci</name>
    <dbReference type="NCBI Taxonomy" id="7038"/>
    <lineage>
        <taxon>Eukaryota</taxon>
        <taxon>Metazoa</taxon>
        <taxon>Ecdysozoa</taxon>
        <taxon>Arthropoda</taxon>
        <taxon>Hexapoda</taxon>
        <taxon>Insecta</taxon>
        <taxon>Pterygota</taxon>
        <taxon>Neoptera</taxon>
        <taxon>Paraneoptera</taxon>
        <taxon>Hemiptera</taxon>
        <taxon>Sternorrhyncha</taxon>
        <taxon>Aleyrodoidea</taxon>
        <taxon>Aleyrodidae</taxon>
        <taxon>Aleyrodinae</taxon>
        <taxon>Bemisia</taxon>
    </lineage>
</organism>
<dbReference type="InterPro" id="IPR012674">
    <property type="entry name" value="Calycin"/>
</dbReference>
<dbReference type="Proteomes" id="UP001152759">
    <property type="component" value="Chromosome 3"/>
</dbReference>
<feature type="chain" id="PRO_5040304027" evidence="1">
    <location>
        <begin position="26"/>
        <end position="213"/>
    </location>
</feature>
<accession>A0A9P0AA30</accession>
<sequence>MGSKLLFSCVCLVVINSVLSAAARAHPYSAEEYCKDLEPQKSMDLDQMMGLWYAVEVVEHRPNVPRSGQGTTVIDSCPVLHLAQTSKHTVRLLWSEKAGQIDYRFSIPDFEAPGRWISTGSQNVSGTGQVLKVVHDHMVLSICLPPPNSQQFTVLMSRNQQLKARDILSVNNLLERKRLPLLDIRQGCSSATTMFLSQLWFAPFIAIAMNFQS</sequence>
<name>A0A9P0AA30_BEMTA</name>
<evidence type="ECO:0000256" key="1">
    <source>
        <dbReference type="SAM" id="SignalP"/>
    </source>
</evidence>
<evidence type="ECO:0000313" key="2">
    <source>
        <dbReference type="EMBL" id="CAH0387216.1"/>
    </source>
</evidence>
<reference evidence="2" key="1">
    <citation type="submission" date="2021-12" db="EMBL/GenBank/DDBJ databases">
        <authorList>
            <person name="King R."/>
        </authorList>
    </citation>
    <scope>NUCLEOTIDE SEQUENCE</scope>
</reference>